<dbReference type="Proteomes" id="UP001168528">
    <property type="component" value="Unassembled WGS sequence"/>
</dbReference>
<evidence type="ECO:0000256" key="1">
    <source>
        <dbReference type="SAM" id="Coils"/>
    </source>
</evidence>
<dbReference type="InterPro" id="IPR013656">
    <property type="entry name" value="PAS_4"/>
</dbReference>
<keyword evidence="1" id="KW-0175">Coiled coil</keyword>
<dbReference type="Gene3D" id="6.10.340.10">
    <property type="match status" value="1"/>
</dbReference>
<dbReference type="InterPro" id="IPR003660">
    <property type="entry name" value="HAMP_dom"/>
</dbReference>
<sequence length="1041" mass="118704">MKKYKDFNVGVKQSVVIVLIAIIGSVSGYFLNRMYTKQVQYGNLLSVTERQAMILKLLSASTPPNANSTAQSAQLIQNNSFLFQSAQVALLQGGKVANTLYVLPQADDEDKKASKLLRTIDKLWSQYKQESQRNASMKSANQQASIQDILSNLEKQTWELNTHFQELSTRHTQWMHMAMALLAIVMLAMIGFVYLLLEKFFKTPIQQIAEVSVRAASGDLSHIIAYEANDELGKIAQSLNRVTQNQLQLSDFAEKIGEGDFTIQYTQLGEGDKLGQSLVTMREKLQKISAEDRKRIWATEGMAKFGELLRSNSDTIEHLAEKIIIDLIKYLQANQGAIFITQEEQENVYLELLAAYAWNRKKHLKRRVEPGEGLVGQVYRDKDTVYLTDIPQDFVTITSGLGKANPTCMLLVPLKVNEEVHGVIELASFKEFAPYEIEYVEKLSESIASTLSTVKTNERTKKLLSDARRLNDQMRQQEEVMRQNLEELNSTQEEMQRKEVELTGLFTSINNTLLTVEFDLNGFVLTANENFCRLMNYSLEEIKGEHHGLFSDKQYMRSEEYSQLWQELKRGVIKAGDEKNYTKTGKERWISGSYTPVLDKSGNPYKIIHLAHDITEKKRDEIQARRLSLVADNTDNSVIITNKDGQIEFVNEGFTRMTGYTLEDVLNKTPGSLLQGPDTNQETVLAMRKCIQEKKPFTGEVLNYNKQQETYWISLSINPVFTEKGDIDKFISVQANITDTKIKNLEYNSKLEAISKSNCVVEFTMQGNILQANENFLKLMEYSLEEIQGKHHSIFVSAVRRNMPEYKQLWQKLNNNEFVSGDFIRNTKSGKEIWVRGIYNVILDIDGKPSRIIKFVQDITSEKHLELEAKKQAQELSQQGEKLRKYTAELEELQRTLSKKLEEAKAEMKIQIKDLEAEKAKNTAILEGCVDGVVAFNHRGTVEFFNKAAEDIWRISRAEVLRRSITLLMPIKFVDNGLDDGSSKVIFSDKDTIKDIGIRTEVSFTDKDGEDVAVLLTLTQAKHGEEHTYTLFVQKISVELF</sequence>
<dbReference type="CDD" id="cd06225">
    <property type="entry name" value="HAMP"/>
    <property type="match status" value="1"/>
</dbReference>
<dbReference type="Gene3D" id="3.30.450.40">
    <property type="match status" value="1"/>
</dbReference>
<keyword evidence="7" id="KW-1185">Reference proteome</keyword>
<dbReference type="Pfam" id="PF08447">
    <property type="entry name" value="PAS_3"/>
    <property type="match status" value="1"/>
</dbReference>
<dbReference type="Pfam" id="PF13426">
    <property type="entry name" value="PAS_9"/>
    <property type="match status" value="2"/>
</dbReference>
<dbReference type="InterPro" id="IPR003018">
    <property type="entry name" value="GAF"/>
</dbReference>
<dbReference type="SUPFAM" id="SSF158472">
    <property type="entry name" value="HAMP domain-like"/>
    <property type="match status" value="1"/>
</dbReference>
<dbReference type="Pfam" id="PF00672">
    <property type="entry name" value="HAMP"/>
    <property type="match status" value="1"/>
</dbReference>
<dbReference type="SMART" id="SM00065">
    <property type="entry name" value="GAF"/>
    <property type="match status" value="1"/>
</dbReference>
<dbReference type="SUPFAM" id="SSF55785">
    <property type="entry name" value="PYP-like sensor domain (PAS domain)"/>
    <property type="match status" value="4"/>
</dbReference>
<gene>
    <name evidence="6" type="ORF">Q0590_14740</name>
</gene>
<organism evidence="6 7">
    <name type="scientific">Rhodocytophaga aerolata</name>
    <dbReference type="NCBI Taxonomy" id="455078"/>
    <lineage>
        <taxon>Bacteria</taxon>
        <taxon>Pseudomonadati</taxon>
        <taxon>Bacteroidota</taxon>
        <taxon>Cytophagia</taxon>
        <taxon>Cytophagales</taxon>
        <taxon>Rhodocytophagaceae</taxon>
        <taxon>Rhodocytophaga</taxon>
    </lineage>
</organism>
<dbReference type="PROSITE" id="PS50112">
    <property type="entry name" value="PAS"/>
    <property type="match status" value="1"/>
</dbReference>
<feature type="coiled-coil region" evidence="1">
    <location>
        <begin position="457"/>
        <end position="501"/>
    </location>
</feature>
<reference evidence="6" key="1">
    <citation type="submission" date="2023-07" db="EMBL/GenBank/DDBJ databases">
        <title>The genome sequence of Rhodocytophaga aerolata KACC 12507.</title>
        <authorList>
            <person name="Zhang X."/>
        </authorList>
    </citation>
    <scope>NUCLEOTIDE SEQUENCE</scope>
    <source>
        <strain evidence="6">KACC 12507</strain>
    </source>
</reference>
<dbReference type="SUPFAM" id="SSF55781">
    <property type="entry name" value="GAF domain-like"/>
    <property type="match status" value="1"/>
</dbReference>
<dbReference type="PROSITE" id="PS50885">
    <property type="entry name" value="HAMP"/>
    <property type="match status" value="1"/>
</dbReference>
<feature type="coiled-coil region" evidence="1">
    <location>
        <begin position="869"/>
        <end position="921"/>
    </location>
</feature>
<dbReference type="InterPro" id="IPR000700">
    <property type="entry name" value="PAS-assoc_C"/>
</dbReference>
<dbReference type="PANTHER" id="PTHR44757">
    <property type="entry name" value="DIGUANYLATE CYCLASE DGCP"/>
    <property type="match status" value="1"/>
</dbReference>
<dbReference type="CDD" id="cd00130">
    <property type="entry name" value="PAS"/>
    <property type="match status" value="4"/>
</dbReference>
<dbReference type="InterPro" id="IPR000014">
    <property type="entry name" value="PAS"/>
</dbReference>
<evidence type="ECO:0000259" key="3">
    <source>
        <dbReference type="PROSITE" id="PS50112"/>
    </source>
</evidence>
<evidence type="ECO:0000313" key="7">
    <source>
        <dbReference type="Proteomes" id="UP001168528"/>
    </source>
</evidence>
<feature type="domain" description="PAC" evidence="4">
    <location>
        <begin position="817"/>
        <end position="871"/>
    </location>
</feature>
<feature type="transmembrane region" description="Helical" evidence="2">
    <location>
        <begin position="12"/>
        <end position="31"/>
    </location>
</feature>
<accession>A0ABT8R8J4</accession>
<evidence type="ECO:0000259" key="5">
    <source>
        <dbReference type="PROSITE" id="PS50885"/>
    </source>
</evidence>
<dbReference type="PROSITE" id="PS50113">
    <property type="entry name" value="PAC"/>
    <property type="match status" value="3"/>
</dbReference>
<evidence type="ECO:0000313" key="6">
    <source>
        <dbReference type="EMBL" id="MDO1447523.1"/>
    </source>
</evidence>
<dbReference type="NCBIfam" id="TIGR00229">
    <property type="entry name" value="sensory_box"/>
    <property type="match status" value="3"/>
</dbReference>
<evidence type="ECO:0000256" key="2">
    <source>
        <dbReference type="SAM" id="Phobius"/>
    </source>
</evidence>
<keyword evidence="2" id="KW-1133">Transmembrane helix</keyword>
<dbReference type="InterPro" id="IPR052155">
    <property type="entry name" value="Biofilm_reg_signaling"/>
</dbReference>
<dbReference type="Pfam" id="PF13185">
    <property type="entry name" value="GAF_2"/>
    <property type="match status" value="1"/>
</dbReference>
<feature type="domain" description="PAC" evidence="4">
    <location>
        <begin position="697"/>
        <end position="749"/>
    </location>
</feature>
<dbReference type="SMART" id="SM00304">
    <property type="entry name" value="HAMP"/>
    <property type="match status" value="1"/>
</dbReference>
<evidence type="ECO:0000259" key="4">
    <source>
        <dbReference type="PROSITE" id="PS50113"/>
    </source>
</evidence>
<dbReference type="InterPro" id="IPR001610">
    <property type="entry name" value="PAC"/>
</dbReference>
<dbReference type="InterPro" id="IPR035965">
    <property type="entry name" value="PAS-like_dom_sf"/>
</dbReference>
<dbReference type="SMART" id="SM00086">
    <property type="entry name" value="PAC"/>
    <property type="match status" value="3"/>
</dbReference>
<feature type="domain" description="PAS" evidence="3">
    <location>
        <begin position="623"/>
        <end position="694"/>
    </location>
</feature>
<dbReference type="EMBL" id="JAUKPO010000007">
    <property type="protein sequence ID" value="MDO1447523.1"/>
    <property type="molecule type" value="Genomic_DNA"/>
</dbReference>
<dbReference type="InterPro" id="IPR013655">
    <property type="entry name" value="PAS_fold_3"/>
</dbReference>
<dbReference type="RefSeq" id="WP_302038327.1">
    <property type="nucleotide sequence ID" value="NZ_JAUKPO010000007.1"/>
</dbReference>
<dbReference type="Pfam" id="PF08448">
    <property type="entry name" value="PAS_4"/>
    <property type="match status" value="1"/>
</dbReference>
<keyword evidence="2" id="KW-0472">Membrane</keyword>
<protein>
    <submittedName>
        <fullName evidence="6">PAS domain S-box protein</fullName>
    </submittedName>
</protein>
<dbReference type="InterPro" id="IPR029016">
    <property type="entry name" value="GAF-like_dom_sf"/>
</dbReference>
<comment type="caution">
    <text evidence="6">The sequence shown here is derived from an EMBL/GenBank/DDBJ whole genome shotgun (WGS) entry which is preliminary data.</text>
</comment>
<feature type="domain" description="HAMP" evidence="5">
    <location>
        <begin position="199"/>
        <end position="251"/>
    </location>
</feature>
<name>A0ABT8R8J4_9BACT</name>
<dbReference type="SMART" id="SM00091">
    <property type="entry name" value="PAS"/>
    <property type="match status" value="4"/>
</dbReference>
<keyword evidence="2" id="KW-0812">Transmembrane</keyword>
<feature type="domain" description="PAC" evidence="4">
    <location>
        <begin position="574"/>
        <end position="626"/>
    </location>
</feature>
<feature type="transmembrane region" description="Helical" evidence="2">
    <location>
        <begin position="177"/>
        <end position="197"/>
    </location>
</feature>
<dbReference type="PANTHER" id="PTHR44757:SF2">
    <property type="entry name" value="BIOFILM ARCHITECTURE MAINTENANCE PROTEIN MBAA"/>
    <property type="match status" value="1"/>
</dbReference>
<dbReference type="Gene3D" id="3.30.450.20">
    <property type="entry name" value="PAS domain"/>
    <property type="match status" value="4"/>
</dbReference>
<proteinExistence type="predicted"/>